<dbReference type="GO" id="GO:0015074">
    <property type="term" value="P:DNA integration"/>
    <property type="evidence" value="ECO:0007669"/>
    <property type="project" value="UniProtKB-KW"/>
</dbReference>
<comment type="caution">
    <text evidence="7">The sequence shown here is derived from an EMBL/GenBank/DDBJ whole genome shotgun (WGS) entry which is preliminary data.</text>
</comment>
<evidence type="ECO:0000256" key="3">
    <source>
        <dbReference type="ARBA" id="ARBA00023125"/>
    </source>
</evidence>
<dbReference type="PANTHER" id="PTHR30349:SF41">
    <property type="entry name" value="INTEGRASE_RECOMBINASE PROTEIN MJ0367-RELATED"/>
    <property type="match status" value="1"/>
</dbReference>
<evidence type="ECO:0000313" key="7">
    <source>
        <dbReference type="EMBL" id="POP54512.1"/>
    </source>
</evidence>
<dbReference type="PROSITE" id="PS51898">
    <property type="entry name" value="TYR_RECOMBINASE"/>
    <property type="match status" value="1"/>
</dbReference>
<dbReference type="GO" id="GO:0006310">
    <property type="term" value="P:DNA recombination"/>
    <property type="evidence" value="ECO:0007669"/>
    <property type="project" value="UniProtKB-KW"/>
</dbReference>
<keyword evidence="2" id="KW-0229">DNA integration</keyword>
<evidence type="ECO:0000259" key="6">
    <source>
        <dbReference type="PROSITE" id="PS51898"/>
    </source>
</evidence>
<dbReference type="AlphaFoldDB" id="A0A2S4HKJ1"/>
<evidence type="ECO:0000256" key="2">
    <source>
        <dbReference type="ARBA" id="ARBA00022908"/>
    </source>
</evidence>
<dbReference type="Proteomes" id="UP000237222">
    <property type="component" value="Unassembled WGS sequence"/>
</dbReference>
<gene>
    <name evidence="7" type="ORF">C0068_01635</name>
</gene>
<dbReference type="InterPro" id="IPR050090">
    <property type="entry name" value="Tyrosine_recombinase_XerCD"/>
</dbReference>
<dbReference type="OrthoDB" id="9801717at2"/>
<accession>A0A2S4HKJ1</accession>
<reference evidence="7" key="1">
    <citation type="submission" date="2018-01" db="EMBL/GenBank/DDBJ databases">
        <authorList>
            <person name="Yu X.-D."/>
        </authorList>
    </citation>
    <scope>NUCLEOTIDE SEQUENCE</scope>
    <source>
        <strain evidence="7">ZX-21</strain>
    </source>
</reference>
<dbReference type="Pfam" id="PF00589">
    <property type="entry name" value="Phage_integrase"/>
    <property type="match status" value="1"/>
</dbReference>
<dbReference type="PIRSF" id="PIRSF004576">
    <property type="entry name" value="Resolvase_Rsv"/>
    <property type="match status" value="1"/>
</dbReference>
<sequence length="244" mass="28034">MVRIQDSGGAFPAPRPKRLFYPNEPRLDTFPIQHVQIDWKRLIAKREMVLDTVDTMPAYLLKPEILGLLDAEKHPTYRLILDLMWTTGARISEVLALTPSHFVDDGYDFMVVLRTLKQRPGRPTKVQLARSPRRAIPIVDPMLIDRIQSYLYAGHFRKDERIFTMKRQTVGRHIRALVKRVGDAPINISCKTFRHSFAIHLLLHGRPLKIVSQLLGHKSIESTEIYTNVLTADGGHFLDGVDFH</sequence>
<organism evidence="7 8">
    <name type="scientific">Zhongshania marina</name>
    <dbReference type="NCBI Taxonomy" id="2304603"/>
    <lineage>
        <taxon>Bacteria</taxon>
        <taxon>Pseudomonadati</taxon>
        <taxon>Pseudomonadota</taxon>
        <taxon>Gammaproteobacteria</taxon>
        <taxon>Cellvibrionales</taxon>
        <taxon>Spongiibacteraceae</taxon>
        <taxon>Zhongshania</taxon>
    </lineage>
</organism>
<keyword evidence="4" id="KW-0233">DNA recombination</keyword>
<feature type="active site" description="O-(3'-phospho-DNA)-tyrosine intermediate" evidence="5">
    <location>
        <position position="226"/>
    </location>
</feature>
<dbReference type="InterPro" id="IPR016423">
    <property type="entry name" value="Resolvase_Rsv"/>
</dbReference>
<dbReference type="InterPro" id="IPR011010">
    <property type="entry name" value="DNA_brk_join_enz"/>
</dbReference>
<evidence type="ECO:0000313" key="8">
    <source>
        <dbReference type="Proteomes" id="UP000237222"/>
    </source>
</evidence>
<dbReference type="PANTHER" id="PTHR30349">
    <property type="entry name" value="PHAGE INTEGRASE-RELATED"/>
    <property type="match status" value="1"/>
</dbReference>
<evidence type="ECO:0000256" key="4">
    <source>
        <dbReference type="ARBA" id="ARBA00023172"/>
    </source>
</evidence>
<proteinExistence type="inferred from homology"/>
<dbReference type="CDD" id="cd00397">
    <property type="entry name" value="DNA_BRE_C"/>
    <property type="match status" value="1"/>
</dbReference>
<dbReference type="Gene3D" id="1.10.443.10">
    <property type="entry name" value="Intergrase catalytic core"/>
    <property type="match status" value="1"/>
</dbReference>
<dbReference type="EMBL" id="PQGG01000005">
    <property type="protein sequence ID" value="POP54512.1"/>
    <property type="molecule type" value="Genomic_DNA"/>
</dbReference>
<name>A0A2S4HKJ1_9GAMM</name>
<evidence type="ECO:0000256" key="5">
    <source>
        <dbReference type="PIRSR" id="PIRSR004576-50"/>
    </source>
</evidence>
<dbReference type="GO" id="GO:0003677">
    <property type="term" value="F:DNA binding"/>
    <property type="evidence" value="ECO:0007669"/>
    <property type="project" value="UniProtKB-KW"/>
</dbReference>
<dbReference type="RefSeq" id="WP_103682753.1">
    <property type="nucleotide sequence ID" value="NZ_PQGG01000005.1"/>
</dbReference>
<keyword evidence="3" id="KW-0238">DNA-binding</keyword>
<comment type="similarity">
    <text evidence="1">Belongs to the 'phage' integrase family.</text>
</comment>
<dbReference type="SUPFAM" id="SSF56349">
    <property type="entry name" value="DNA breaking-rejoining enzymes"/>
    <property type="match status" value="1"/>
</dbReference>
<evidence type="ECO:0000256" key="1">
    <source>
        <dbReference type="ARBA" id="ARBA00008857"/>
    </source>
</evidence>
<feature type="domain" description="Tyr recombinase" evidence="6">
    <location>
        <begin position="55"/>
        <end position="242"/>
    </location>
</feature>
<dbReference type="InterPro" id="IPR013762">
    <property type="entry name" value="Integrase-like_cat_sf"/>
</dbReference>
<protein>
    <submittedName>
        <fullName evidence="7">Integrase</fullName>
    </submittedName>
</protein>
<dbReference type="InterPro" id="IPR002104">
    <property type="entry name" value="Integrase_catalytic"/>
</dbReference>